<keyword evidence="2" id="KW-0378">Hydrolase</keyword>
<accession>A0A0K8RH60</accession>
<name>A0A0K8RH60_IXORI</name>
<keyword evidence="2" id="KW-0645">Protease</keyword>
<dbReference type="Gene3D" id="3.40.390.10">
    <property type="entry name" value="Collagenase (Catalytic Domain)"/>
    <property type="match status" value="1"/>
</dbReference>
<dbReference type="GO" id="GO:0004222">
    <property type="term" value="F:metalloendopeptidase activity"/>
    <property type="evidence" value="ECO:0007669"/>
    <property type="project" value="InterPro"/>
</dbReference>
<evidence type="ECO:0000259" key="1">
    <source>
        <dbReference type="Pfam" id="PF01421"/>
    </source>
</evidence>
<dbReference type="AlphaFoldDB" id="A0A0K8RH60"/>
<protein>
    <submittedName>
        <fullName evidence="2">Putative metalloprotease</fullName>
    </submittedName>
</protein>
<dbReference type="InterPro" id="IPR024079">
    <property type="entry name" value="MetalloPept_cat_dom_sf"/>
</dbReference>
<organism evidence="2">
    <name type="scientific">Ixodes ricinus</name>
    <name type="common">Common tick</name>
    <name type="synonym">Acarus ricinus</name>
    <dbReference type="NCBI Taxonomy" id="34613"/>
    <lineage>
        <taxon>Eukaryota</taxon>
        <taxon>Metazoa</taxon>
        <taxon>Ecdysozoa</taxon>
        <taxon>Arthropoda</taxon>
        <taxon>Chelicerata</taxon>
        <taxon>Arachnida</taxon>
        <taxon>Acari</taxon>
        <taxon>Parasitiformes</taxon>
        <taxon>Ixodida</taxon>
        <taxon>Ixodoidea</taxon>
        <taxon>Ixodidae</taxon>
        <taxon>Ixodinae</taxon>
        <taxon>Ixodes</taxon>
    </lineage>
</organism>
<dbReference type="SUPFAM" id="SSF55486">
    <property type="entry name" value="Metalloproteases ('zincins'), catalytic domain"/>
    <property type="match status" value="1"/>
</dbReference>
<feature type="domain" description="Peptidase M12B" evidence="1">
    <location>
        <begin position="3"/>
        <end position="83"/>
    </location>
</feature>
<dbReference type="InterPro" id="IPR001590">
    <property type="entry name" value="Peptidase_M12B"/>
</dbReference>
<dbReference type="EMBL" id="GADI01003635">
    <property type="protein sequence ID" value="JAA70173.1"/>
    <property type="molecule type" value="mRNA"/>
</dbReference>
<proteinExistence type="evidence at transcript level"/>
<keyword evidence="2" id="KW-0482">Metalloprotease</keyword>
<dbReference type="Pfam" id="PF01421">
    <property type="entry name" value="Reprolysin"/>
    <property type="match status" value="1"/>
</dbReference>
<evidence type="ECO:0000313" key="2">
    <source>
        <dbReference type="EMBL" id="JAA70173.1"/>
    </source>
</evidence>
<dbReference type="GO" id="GO:0006508">
    <property type="term" value="P:proteolysis"/>
    <property type="evidence" value="ECO:0007669"/>
    <property type="project" value="UniProtKB-KW"/>
</dbReference>
<sequence>MKAASYAFGVCSRRRVALGSDDGKTFSGVPAAVQQIANLLGVEWDDKRNKNGCTPQDGHVMSRNGEPTQYPTFSECSKDSWDERTLMSIGASPCYKLNMSSPTSERSTSYTFFNCKEPCKNITEESEKNVLNVLSKTREGSKTLDVCKINCCPNHDRQFNGRKKGAPDGMPCGPLQVCLQQVCVNVPEQRSKVSTVPTGGDK</sequence>
<reference evidence="2" key="1">
    <citation type="submission" date="2012-12" db="EMBL/GenBank/DDBJ databases">
        <title>Identification and characterization of a phenylalanine ammonia-lyase gene family in Isatis indigotica Fort.</title>
        <authorList>
            <person name="Liu Q."/>
            <person name="Chen J."/>
            <person name="Zhou X."/>
            <person name="Di P."/>
            <person name="Xiao Y."/>
            <person name="Xuan H."/>
            <person name="Zhang L."/>
            <person name="Chen W."/>
        </authorList>
    </citation>
    <scope>NUCLEOTIDE SEQUENCE</scope>
    <source>
        <tissue evidence="2">Salivary gland</tissue>
    </source>
</reference>